<reference evidence="3" key="1">
    <citation type="journal article" date="2019" name="Int. J. Syst. Evol. Microbiol.">
        <title>The Global Catalogue of Microorganisms (GCM) 10K type strain sequencing project: providing services to taxonomists for standard genome sequencing and annotation.</title>
        <authorList>
            <consortium name="The Broad Institute Genomics Platform"/>
            <consortium name="The Broad Institute Genome Sequencing Center for Infectious Disease"/>
            <person name="Wu L."/>
            <person name="Ma J."/>
        </authorList>
    </citation>
    <scope>NUCLEOTIDE SEQUENCE [LARGE SCALE GENOMIC DNA]</scope>
    <source>
        <strain evidence="3">KCTC 22558</strain>
    </source>
</reference>
<dbReference type="EMBL" id="BMXY01000002">
    <property type="protein sequence ID" value="GGZ66497.1"/>
    <property type="molecule type" value="Genomic_DNA"/>
</dbReference>
<gene>
    <name evidence="2" type="ORF">GCM10008101_20890</name>
</gene>
<keyword evidence="3" id="KW-1185">Reference proteome</keyword>
<proteinExistence type="predicted"/>
<protein>
    <recommendedName>
        <fullName evidence="4">SPOR domain-containing protein</fullName>
    </recommendedName>
</protein>
<organism evidence="2 3">
    <name type="scientific">Cognatilysobacter xinjiangensis</name>
    <dbReference type="NCBI Taxonomy" id="546892"/>
    <lineage>
        <taxon>Bacteria</taxon>
        <taxon>Pseudomonadati</taxon>
        <taxon>Pseudomonadota</taxon>
        <taxon>Gammaproteobacteria</taxon>
        <taxon>Lysobacterales</taxon>
        <taxon>Lysobacteraceae</taxon>
        <taxon>Cognatilysobacter</taxon>
    </lineage>
</organism>
<name>A0ABQ3C3T2_9GAMM</name>
<evidence type="ECO:0000256" key="1">
    <source>
        <dbReference type="SAM" id="SignalP"/>
    </source>
</evidence>
<keyword evidence="1" id="KW-0732">Signal</keyword>
<feature type="signal peptide" evidence="1">
    <location>
        <begin position="1"/>
        <end position="19"/>
    </location>
</feature>
<feature type="chain" id="PRO_5047010675" description="SPOR domain-containing protein" evidence="1">
    <location>
        <begin position="20"/>
        <end position="220"/>
    </location>
</feature>
<dbReference type="Proteomes" id="UP000643403">
    <property type="component" value="Unassembled WGS sequence"/>
</dbReference>
<evidence type="ECO:0000313" key="3">
    <source>
        <dbReference type="Proteomes" id="UP000643403"/>
    </source>
</evidence>
<sequence>MRASLVLLLVLNAGVAAWWATHVPAAAVDAPAMPADVPLLQLADAPRGAAAAPAPVLPGDGLRCYRYGPFGNPAAFDAARRAIVAQVAWTATAEQVAGTPRAWRVMLPQPDRATATATAARIGAAGFSDYLVLPETGDDPNAIALGRYRSEAAARERAARLAQAGFPARAEPVGGRVVQWLDVAATPAFEPRSATLGLTGAPIDCAGVPRDGRYTIPGPA</sequence>
<evidence type="ECO:0008006" key="4">
    <source>
        <dbReference type="Google" id="ProtNLM"/>
    </source>
</evidence>
<accession>A0ABQ3C3T2</accession>
<comment type="caution">
    <text evidence="2">The sequence shown here is derived from an EMBL/GenBank/DDBJ whole genome shotgun (WGS) entry which is preliminary data.</text>
</comment>
<evidence type="ECO:0000313" key="2">
    <source>
        <dbReference type="EMBL" id="GGZ66497.1"/>
    </source>
</evidence>